<comment type="caution">
    <text evidence="1">The sequence shown here is derived from an EMBL/GenBank/DDBJ whole genome shotgun (WGS) entry which is preliminary data.</text>
</comment>
<sequence>MMPIRNRMESLFDEDELCSPEFVLCDFLIILSFRCSYSIPAAMQRSKRHRRHTNLSPFAIAHFPSPCRHTNVFLEIIERLKNAAHALKASRPKMDVVTFVEQTRHFEEEGTSKFSAIFS</sequence>
<gene>
    <name evidence="1" type="ORF">PFISCL1PPCAC_3486</name>
</gene>
<reference evidence="1" key="1">
    <citation type="submission" date="2023-10" db="EMBL/GenBank/DDBJ databases">
        <title>Genome assembly of Pristionchus species.</title>
        <authorList>
            <person name="Yoshida K."/>
            <person name="Sommer R.J."/>
        </authorList>
    </citation>
    <scope>NUCLEOTIDE SEQUENCE</scope>
    <source>
        <strain evidence="1">RS5133</strain>
    </source>
</reference>
<name>A0AAV5V2P3_9BILA</name>
<feature type="non-terminal residue" evidence="1">
    <location>
        <position position="119"/>
    </location>
</feature>
<evidence type="ECO:0000313" key="2">
    <source>
        <dbReference type="Proteomes" id="UP001432322"/>
    </source>
</evidence>
<protein>
    <submittedName>
        <fullName evidence="1">Uncharacterized protein</fullName>
    </submittedName>
</protein>
<dbReference type="EMBL" id="BTSY01000001">
    <property type="protein sequence ID" value="GMT12189.1"/>
    <property type="molecule type" value="Genomic_DNA"/>
</dbReference>
<accession>A0AAV5V2P3</accession>
<keyword evidence="2" id="KW-1185">Reference proteome</keyword>
<proteinExistence type="predicted"/>
<dbReference type="AlphaFoldDB" id="A0AAV5V2P3"/>
<evidence type="ECO:0000313" key="1">
    <source>
        <dbReference type="EMBL" id="GMT12189.1"/>
    </source>
</evidence>
<organism evidence="1 2">
    <name type="scientific">Pristionchus fissidentatus</name>
    <dbReference type="NCBI Taxonomy" id="1538716"/>
    <lineage>
        <taxon>Eukaryota</taxon>
        <taxon>Metazoa</taxon>
        <taxon>Ecdysozoa</taxon>
        <taxon>Nematoda</taxon>
        <taxon>Chromadorea</taxon>
        <taxon>Rhabditida</taxon>
        <taxon>Rhabditina</taxon>
        <taxon>Diplogasteromorpha</taxon>
        <taxon>Diplogasteroidea</taxon>
        <taxon>Neodiplogasteridae</taxon>
        <taxon>Pristionchus</taxon>
    </lineage>
</organism>
<dbReference type="Proteomes" id="UP001432322">
    <property type="component" value="Unassembled WGS sequence"/>
</dbReference>